<dbReference type="PROSITE" id="PS50082">
    <property type="entry name" value="WD_REPEATS_2"/>
    <property type="match status" value="4"/>
</dbReference>
<feature type="repeat" description="WD" evidence="7">
    <location>
        <begin position="292"/>
        <end position="333"/>
    </location>
</feature>
<name>S7NHA1_MYOBR</name>
<proteinExistence type="predicted"/>
<comment type="subcellular location">
    <subcellularLocation>
        <location evidence="1">Nucleus</location>
    </subcellularLocation>
</comment>
<feature type="repeat" description="WD" evidence="7">
    <location>
        <begin position="343"/>
        <end position="377"/>
    </location>
</feature>
<dbReference type="PANTHER" id="PTHR44133">
    <property type="entry name" value="CLEAVAGE STIMULATION FACTOR SUBUNIT 1"/>
    <property type="match status" value="1"/>
</dbReference>
<dbReference type="InterPro" id="IPR044633">
    <property type="entry name" value="CstF1-like"/>
</dbReference>
<dbReference type="SMART" id="SM00320">
    <property type="entry name" value="WD40"/>
    <property type="match status" value="5"/>
</dbReference>
<keyword evidence="10" id="KW-1185">Reference proteome</keyword>
<feature type="region of interest" description="Disordered" evidence="8">
    <location>
        <begin position="384"/>
        <end position="494"/>
    </location>
</feature>
<evidence type="ECO:0000256" key="4">
    <source>
        <dbReference type="ARBA" id="ARBA00022737"/>
    </source>
</evidence>
<dbReference type="GO" id="GO:0031124">
    <property type="term" value="P:mRNA 3'-end processing"/>
    <property type="evidence" value="ECO:0007669"/>
    <property type="project" value="InterPro"/>
</dbReference>
<feature type="compositionally biased region" description="Basic and acidic residues" evidence="8">
    <location>
        <begin position="14"/>
        <end position="26"/>
    </location>
</feature>
<evidence type="ECO:0000256" key="6">
    <source>
        <dbReference type="ARBA" id="ARBA00029851"/>
    </source>
</evidence>
<evidence type="ECO:0000256" key="1">
    <source>
        <dbReference type="ARBA" id="ARBA00004123"/>
    </source>
</evidence>
<protein>
    <recommendedName>
        <fullName evidence="6">Cleavage stimulation factor 50 kDa subunit</fullName>
    </recommendedName>
</protein>
<dbReference type="SUPFAM" id="SSF50978">
    <property type="entry name" value="WD40 repeat-like"/>
    <property type="match status" value="1"/>
</dbReference>
<evidence type="ECO:0000256" key="2">
    <source>
        <dbReference type="ARBA" id="ARBA00022574"/>
    </source>
</evidence>
<dbReference type="Gene3D" id="2.130.10.10">
    <property type="entry name" value="YVTN repeat-like/Quinoprotein amine dehydrogenase"/>
    <property type="match status" value="2"/>
</dbReference>
<dbReference type="Pfam" id="PF00400">
    <property type="entry name" value="WD40"/>
    <property type="match status" value="4"/>
</dbReference>
<evidence type="ECO:0000256" key="3">
    <source>
        <dbReference type="ARBA" id="ARBA00022664"/>
    </source>
</evidence>
<sequence>MCLPQKEASQPKIHSKELRGSRDPPSHRAFGLRSSPGAGSPGCHRGWFSWKREVQVAALVSVISAAAKITNNYPTIDRVLFLGQILCSETGMENDDTAVQYAIGRSDTVAPGTGIDLEFDADVQTMSPEASEYETCYVTSHKGPCRVATYSRDGQLIATGSADASIKILDTERMLAKSAMPIEVMMNETAQQNMENHPVIRTLYDHVDEVTCLAFHPTEQILASGSRDYTLKLFDYSKPSAKRAFKYIQEAEMLRSISFHPSGDFILVGTQHPTLRLYDINTFQCFVSCNPQDQHTDAICSVNYNPSANMYVTGSKDGCIKLWDGVSNRCITTFEKAHDGAEVCSAIFSKNSKYILSSGKDSIAKLWEISTGRTLVRFTEDSGSDEDFLMEDDDDSDYGSSKKKNKKMVKKSKPERKEKKMPKPRLKATVTPSPVKGKGKVGRPTASKVSKEKTPSPKEDEEPESPPEKKASASPPPEKSGDEGSEDEAQSGED</sequence>
<dbReference type="eggNOG" id="KOG0640">
    <property type="taxonomic scope" value="Eukaryota"/>
</dbReference>
<dbReference type="FunFam" id="2.130.10.10:FF:000064">
    <property type="entry name" value="Cleavage stimulation factor subunit 1"/>
    <property type="match status" value="1"/>
</dbReference>
<keyword evidence="5" id="KW-0539">Nucleus</keyword>
<feature type="repeat" description="WD" evidence="7">
    <location>
        <begin position="138"/>
        <end position="172"/>
    </location>
</feature>
<dbReference type="InterPro" id="IPR019775">
    <property type="entry name" value="WD40_repeat_CS"/>
</dbReference>
<dbReference type="GO" id="GO:0003723">
    <property type="term" value="F:RNA binding"/>
    <property type="evidence" value="ECO:0007669"/>
    <property type="project" value="TreeGrafter"/>
</dbReference>
<keyword evidence="2 7" id="KW-0853">WD repeat</keyword>
<feature type="compositionally biased region" description="Basic and acidic residues" evidence="8">
    <location>
        <begin position="449"/>
        <end position="458"/>
    </location>
</feature>
<dbReference type="CDD" id="cd00200">
    <property type="entry name" value="WD40"/>
    <property type="match status" value="1"/>
</dbReference>
<organism evidence="9 10">
    <name type="scientific">Myotis brandtii</name>
    <name type="common">Brandt's bat</name>
    <dbReference type="NCBI Taxonomy" id="109478"/>
    <lineage>
        <taxon>Eukaryota</taxon>
        <taxon>Metazoa</taxon>
        <taxon>Chordata</taxon>
        <taxon>Craniata</taxon>
        <taxon>Vertebrata</taxon>
        <taxon>Euteleostomi</taxon>
        <taxon>Mammalia</taxon>
        <taxon>Eutheria</taxon>
        <taxon>Laurasiatheria</taxon>
        <taxon>Chiroptera</taxon>
        <taxon>Yangochiroptera</taxon>
        <taxon>Vespertilionidae</taxon>
        <taxon>Myotis</taxon>
    </lineage>
</organism>
<evidence type="ECO:0000256" key="8">
    <source>
        <dbReference type="SAM" id="MobiDB-lite"/>
    </source>
</evidence>
<feature type="compositionally biased region" description="Acidic residues" evidence="8">
    <location>
        <begin position="483"/>
        <end position="494"/>
    </location>
</feature>
<dbReference type="InterPro" id="IPR036322">
    <property type="entry name" value="WD40_repeat_dom_sf"/>
</dbReference>
<dbReference type="PROSITE" id="PS50294">
    <property type="entry name" value="WD_REPEATS_REGION"/>
    <property type="match status" value="2"/>
</dbReference>
<dbReference type="InterPro" id="IPR001680">
    <property type="entry name" value="WD40_rpt"/>
</dbReference>
<evidence type="ECO:0000313" key="9">
    <source>
        <dbReference type="EMBL" id="EPQ16706.1"/>
    </source>
</evidence>
<feature type="compositionally biased region" description="Basic residues" evidence="8">
    <location>
        <begin position="401"/>
        <end position="426"/>
    </location>
</feature>
<gene>
    <name evidence="9" type="ORF">D623_10013766</name>
</gene>
<dbReference type="EMBL" id="KE164286">
    <property type="protein sequence ID" value="EPQ16706.1"/>
    <property type="molecule type" value="Genomic_DNA"/>
</dbReference>
<dbReference type="PANTHER" id="PTHR44133:SF2">
    <property type="entry name" value="CLEAVAGE STIMULATION FACTOR SUBUNIT 1"/>
    <property type="match status" value="1"/>
</dbReference>
<feature type="repeat" description="WD" evidence="7">
    <location>
        <begin position="203"/>
        <end position="244"/>
    </location>
</feature>
<evidence type="ECO:0000313" key="10">
    <source>
        <dbReference type="Proteomes" id="UP000052978"/>
    </source>
</evidence>
<keyword evidence="4" id="KW-0677">Repeat</keyword>
<evidence type="ECO:0000256" key="5">
    <source>
        <dbReference type="ARBA" id="ARBA00023242"/>
    </source>
</evidence>
<dbReference type="PROSITE" id="PS00678">
    <property type="entry name" value="WD_REPEATS_1"/>
    <property type="match status" value="1"/>
</dbReference>
<evidence type="ECO:0000256" key="7">
    <source>
        <dbReference type="PROSITE-ProRule" id="PRU00221"/>
    </source>
</evidence>
<dbReference type="Proteomes" id="UP000052978">
    <property type="component" value="Unassembled WGS sequence"/>
</dbReference>
<dbReference type="GO" id="GO:0005848">
    <property type="term" value="C:mRNA cleavage stimulating factor complex"/>
    <property type="evidence" value="ECO:0007669"/>
    <property type="project" value="InterPro"/>
</dbReference>
<dbReference type="InterPro" id="IPR015943">
    <property type="entry name" value="WD40/YVTN_repeat-like_dom_sf"/>
</dbReference>
<dbReference type="AlphaFoldDB" id="S7NHA1"/>
<keyword evidence="3" id="KW-0507">mRNA processing</keyword>
<reference evidence="9 10" key="1">
    <citation type="journal article" date="2013" name="Nat. Commun.">
        <title>Genome analysis reveals insights into physiology and longevity of the Brandt's bat Myotis brandtii.</title>
        <authorList>
            <person name="Seim I."/>
            <person name="Fang X."/>
            <person name="Xiong Z."/>
            <person name="Lobanov A.V."/>
            <person name="Huang Z."/>
            <person name="Ma S."/>
            <person name="Feng Y."/>
            <person name="Turanov A.A."/>
            <person name="Zhu Y."/>
            <person name="Lenz T.L."/>
            <person name="Gerashchenko M.V."/>
            <person name="Fan D."/>
            <person name="Hee Yim S."/>
            <person name="Yao X."/>
            <person name="Jordan D."/>
            <person name="Xiong Y."/>
            <person name="Ma Y."/>
            <person name="Lyapunov A.N."/>
            <person name="Chen G."/>
            <person name="Kulakova O.I."/>
            <person name="Sun Y."/>
            <person name="Lee S.G."/>
            <person name="Bronson R.T."/>
            <person name="Moskalev A.A."/>
            <person name="Sunyaev S.R."/>
            <person name="Zhang G."/>
            <person name="Krogh A."/>
            <person name="Wang J."/>
            <person name="Gladyshev V.N."/>
        </authorList>
    </citation>
    <scope>NUCLEOTIDE SEQUENCE [LARGE SCALE GENOMIC DNA]</scope>
</reference>
<accession>S7NHA1</accession>
<feature type="region of interest" description="Disordered" evidence="8">
    <location>
        <begin position="1"/>
        <end position="41"/>
    </location>
</feature>
<feature type="compositionally biased region" description="Acidic residues" evidence="8">
    <location>
        <begin position="384"/>
        <end position="397"/>
    </location>
</feature>